<feature type="signal peptide" evidence="4">
    <location>
        <begin position="1"/>
        <end position="23"/>
    </location>
</feature>
<gene>
    <name evidence="6" type="ORF">BXY_26310</name>
</gene>
<evidence type="ECO:0000256" key="4">
    <source>
        <dbReference type="SAM" id="SignalP"/>
    </source>
</evidence>
<keyword evidence="1" id="KW-0813">Transport</keyword>
<dbReference type="AlphaFoldDB" id="D6CZS2"/>
<dbReference type="RefSeq" id="WP_015532098.1">
    <property type="nucleotide sequence ID" value="NC_021017.1"/>
</dbReference>
<evidence type="ECO:0000259" key="5">
    <source>
        <dbReference type="Pfam" id="PF07660"/>
    </source>
</evidence>
<keyword evidence="2" id="KW-0472">Membrane</keyword>
<protein>
    <submittedName>
        <fullName evidence="6">Secretin and TonB N terminus short domain</fullName>
    </submittedName>
</protein>
<evidence type="ECO:0000256" key="1">
    <source>
        <dbReference type="ARBA" id="ARBA00022448"/>
    </source>
</evidence>
<keyword evidence="3" id="KW-0998">Cell outer membrane</keyword>
<sequence>MSKIIKCMFFVLLAAVLPLSVHAQQVTLHLQDVTVRKAFRELEVKGNVSLVYEKNDVDLTRKVTVKVDNQPISKALDQILKGQELIYKINT</sequence>
<feature type="domain" description="Secretin/TonB short N-terminal" evidence="5">
    <location>
        <begin position="48"/>
        <end position="89"/>
    </location>
</feature>
<dbReference type="HOGENOM" id="CLU_2420999_0_0_10"/>
<evidence type="ECO:0000313" key="6">
    <source>
        <dbReference type="EMBL" id="CBK67674.1"/>
    </source>
</evidence>
<dbReference type="Pfam" id="PF07660">
    <property type="entry name" value="STN"/>
    <property type="match status" value="1"/>
</dbReference>
<reference evidence="6 7" key="2">
    <citation type="submission" date="2010-03" db="EMBL/GenBank/DDBJ databases">
        <authorList>
            <person name="Pajon A."/>
        </authorList>
    </citation>
    <scope>NUCLEOTIDE SEQUENCE [LARGE SCALE GENOMIC DNA]</scope>
    <source>
        <strain evidence="6 7">XB1A</strain>
    </source>
</reference>
<dbReference type="InterPro" id="IPR011662">
    <property type="entry name" value="Secretin/TonB_short_N"/>
</dbReference>
<keyword evidence="4" id="KW-0732">Signal</keyword>
<dbReference type="KEGG" id="bxy:BXY_26310"/>
<dbReference type="PATRIC" id="fig|657309.4.peg.1431"/>
<name>D6CZS2_9BACE</name>
<proteinExistence type="predicted"/>
<dbReference type="eggNOG" id="COG1629">
    <property type="taxonomic scope" value="Bacteria"/>
</dbReference>
<dbReference type="EMBL" id="FP929033">
    <property type="protein sequence ID" value="CBK67674.1"/>
    <property type="molecule type" value="Genomic_DNA"/>
</dbReference>
<dbReference type="GO" id="GO:0019867">
    <property type="term" value="C:outer membrane"/>
    <property type="evidence" value="ECO:0007669"/>
    <property type="project" value="InterPro"/>
</dbReference>
<reference evidence="6 7" key="1">
    <citation type="submission" date="2010-03" db="EMBL/GenBank/DDBJ databases">
        <title>The genome sequence of Bacteriodes xylanisolvens XB1A.</title>
        <authorList>
            <consortium name="metaHIT consortium -- http://www.metahit.eu/"/>
            <person name="Pajon A."/>
            <person name="Turner K."/>
            <person name="Parkhill J."/>
            <person name="Bernalier A."/>
        </authorList>
    </citation>
    <scope>NUCLEOTIDE SEQUENCE [LARGE SCALE GENOMIC DNA]</scope>
    <source>
        <strain evidence="6 7">XB1A</strain>
    </source>
</reference>
<evidence type="ECO:0000256" key="3">
    <source>
        <dbReference type="ARBA" id="ARBA00023237"/>
    </source>
</evidence>
<accession>D6CZS2</accession>
<evidence type="ECO:0000256" key="2">
    <source>
        <dbReference type="ARBA" id="ARBA00023136"/>
    </source>
</evidence>
<dbReference type="Proteomes" id="UP000008795">
    <property type="component" value="Chromosome"/>
</dbReference>
<evidence type="ECO:0000313" key="7">
    <source>
        <dbReference type="Proteomes" id="UP000008795"/>
    </source>
</evidence>
<organism evidence="6 7">
    <name type="scientific">Bacteroides xylanisolvens XB1A</name>
    <dbReference type="NCBI Taxonomy" id="657309"/>
    <lineage>
        <taxon>Bacteria</taxon>
        <taxon>Pseudomonadati</taxon>
        <taxon>Bacteroidota</taxon>
        <taxon>Bacteroidia</taxon>
        <taxon>Bacteroidales</taxon>
        <taxon>Bacteroidaceae</taxon>
        <taxon>Bacteroides</taxon>
    </lineage>
</organism>
<feature type="chain" id="PRO_5003082275" evidence="4">
    <location>
        <begin position="24"/>
        <end position="91"/>
    </location>
</feature>